<feature type="region of interest" description="Disordered" evidence="1">
    <location>
        <begin position="267"/>
        <end position="315"/>
    </location>
</feature>
<feature type="compositionally biased region" description="Basic and acidic residues" evidence="1">
    <location>
        <begin position="8"/>
        <end position="17"/>
    </location>
</feature>
<feature type="region of interest" description="Disordered" evidence="1">
    <location>
        <begin position="386"/>
        <end position="405"/>
    </location>
</feature>
<reference evidence="2 3" key="1">
    <citation type="submission" date="2024-02" db="EMBL/GenBank/DDBJ databases">
        <authorList>
            <person name="Chen Y."/>
            <person name="Shah S."/>
            <person name="Dougan E. K."/>
            <person name="Thang M."/>
            <person name="Chan C."/>
        </authorList>
    </citation>
    <scope>NUCLEOTIDE SEQUENCE [LARGE SCALE GENOMIC DNA]</scope>
</reference>
<evidence type="ECO:0000313" key="2">
    <source>
        <dbReference type="EMBL" id="CAK9075426.1"/>
    </source>
</evidence>
<evidence type="ECO:0000313" key="3">
    <source>
        <dbReference type="Proteomes" id="UP001642484"/>
    </source>
</evidence>
<name>A0ABP0PIH4_9DINO</name>
<dbReference type="EMBL" id="CAXAMN010023139">
    <property type="protein sequence ID" value="CAK9075426.1"/>
    <property type="molecule type" value="Genomic_DNA"/>
</dbReference>
<sequence>MSIAGKPAEAESETKDDNSDDASGNSKATTEMDLKAVNEFRSASVLERFKMLEFSKDSQNLGICESGRSAGDVMGPVFVKILERKIEILQWQMFHAHQAGEANITVNLAQGKKDQFIVKLPVHGSLCLPFAGSISCSPPSSSASKSQAHLFCTFLGMHFYVQPKGIDLNTSDVVVPAWAVKAVSKPADAFLEQDVVRNDFVALLPLNARPHDMSLHLITPDNSDSVKELIAECENAGGHVCRGQAQLQVAKPLHNLQQKIEDDLAKDKEKAEKTAKNLVQSALRRNQNREAKESKKRKKQQAQVDNDIERLQMEVSNNKADLEKLKHAEEEEAHVQEAIAKALASCKPRTSIPLTVLAAKETVEKSARAKAMQSALQEAEAKLAGALAPTPSSASTPKPSGQESAVGVRAVLVALHDDGALEPKKVNKNKKDDKALTTAEMRKLGKHLLK</sequence>
<keyword evidence="3" id="KW-1185">Reference proteome</keyword>
<proteinExistence type="predicted"/>
<feature type="region of interest" description="Disordered" evidence="1">
    <location>
        <begin position="1"/>
        <end position="30"/>
    </location>
</feature>
<dbReference type="Proteomes" id="UP001642484">
    <property type="component" value="Unassembled WGS sequence"/>
</dbReference>
<gene>
    <name evidence="2" type="ORF">CCMP2556_LOCUS37133</name>
</gene>
<protein>
    <recommendedName>
        <fullName evidence="4">FACT complex subunit</fullName>
    </recommendedName>
</protein>
<comment type="caution">
    <text evidence="2">The sequence shown here is derived from an EMBL/GenBank/DDBJ whole genome shotgun (WGS) entry which is preliminary data.</text>
</comment>
<feature type="compositionally biased region" description="Low complexity" evidence="1">
    <location>
        <begin position="386"/>
        <end position="401"/>
    </location>
</feature>
<accession>A0ABP0PIH4</accession>
<evidence type="ECO:0008006" key="4">
    <source>
        <dbReference type="Google" id="ProtNLM"/>
    </source>
</evidence>
<evidence type="ECO:0000256" key="1">
    <source>
        <dbReference type="SAM" id="MobiDB-lite"/>
    </source>
</evidence>
<organism evidence="2 3">
    <name type="scientific">Durusdinium trenchii</name>
    <dbReference type="NCBI Taxonomy" id="1381693"/>
    <lineage>
        <taxon>Eukaryota</taxon>
        <taxon>Sar</taxon>
        <taxon>Alveolata</taxon>
        <taxon>Dinophyceae</taxon>
        <taxon>Suessiales</taxon>
        <taxon>Symbiodiniaceae</taxon>
        <taxon>Durusdinium</taxon>
    </lineage>
</organism>